<dbReference type="OrthoDB" id="2967212at2"/>
<sequence>MERTIYFYNCFITHNNQITDIHISELMDEIRLLRPNQRLKVNNRNTICLMNMVDPTTNNYDHNDRKVVFGKFRDQKPYLGNMGTDNIIEINDDVLELTSIFYRRNSRLILAEYNHYGARPEALQKYLSSFLPKNEDDFWTVELEPVEPELGFHDIEISNDIRKVSFKVDLTARNRTIYANPNNQSVLGDILERGIETHNNFGANVAEFSFGNGRKRNRVIDSQSLVDLLRGLDFDGDVFESVRVRYKSPTTNRVENIDVKNQGVLKAVIDLENDGWGYICDQLEEQFYRNGRLGENDYLDYEYIPANLPEIIYNEE</sequence>
<evidence type="ECO:0000313" key="1">
    <source>
        <dbReference type="EMBL" id="TCT23378.1"/>
    </source>
</evidence>
<dbReference type="Pfam" id="PF20505">
    <property type="entry name" value="DUF6731"/>
    <property type="match status" value="1"/>
</dbReference>
<dbReference type="AlphaFoldDB" id="A0A4R3N2P9"/>
<accession>A0A4R3N2P9</accession>
<dbReference type="Proteomes" id="UP000294650">
    <property type="component" value="Unassembled WGS sequence"/>
</dbReference>
<proteinExistence type="predicted"/>
<name>A0A4R3N2P9_9BACI</name>
<dbReference type="RefSeq" id="WP_132371549.1">
    <property type="nucleotide sequence ID" value="NZ_SMAN01000007.1"/>
</dbReference>
<protein>
    <submittedName>
        <fullName evidence="1">Uncharacterized protein</fullName>
    </submittedName>
</protein>
<keyword evidence="2" id="KW-1185">Reference proteome</keyword>
<comment type="caution">
    <text evidence="1">The sequence shown here is derived from an EMBL/GenBank/DDBJ whole genome shotgun (WGS) entry which is preliminary data.</text>
</comment>
<reference evidence="1 2" key="1">
    <citation type="submission" date="2019-03" db="EMBL/GenBank/DDBJ databases">
        <title>Genomic Encyclopedia of Type Strains, Phase IV (KMG-IV): sequencing the most valuable type-strain genomes for metagenomic binning, comparative biology and taxonomic classification.</title>
        <authorList>
            <person name="Goeker M."/>
        </authorList>
    </citation>
    <scope>NUCLEOTIDE SEQUENCE [LARGE SCALE GENOMIC DNA]</scope>
    <source>
        <strain evidence="1 2">DSM 25894</strain>
    </source>
</reference>
<dbReference type="InterPro" id="IPR046618">
    <property type="entry name" value="DUF6731"/>
</dbReference>
<dbReference type="EMBL" id="SMAN01000007">
    <property type="protein sequence ID" value="TCT23378.1"/>
    <property type="molecule type" value="Genomic_DNA"/>
</dbReference>
<evidence type="ECO:0000313" key="2">
    <source>
        <dbReference type="Proteomes" id="UP000294650"/>
    </source>
</evidence>
<organism evidence="1 2">
    <name type="scientific">Melghiribacillus thermohalophilus</name>
    <dbReference type="NCBI Taxonomy" id="1324956"/>
    <lineage>
        <taxon>Bacteria</taxon>
        <taxon>Bacillati</taxon>
        <taxon>Bacillota</taxon>
        <taxon>Bacilli</taxon>
        <taxon>Bacillales</taxon>
        <taxon>Bacillaceae</taxon>
        <taxon>Melghiribacillus</taxon>
    </lineage>
</organism>
<gene>
    <name evidence="1" type="ORF">EDD68_10792</name>
</gene>